<feature type="compositionally biased region" description="Polar residues" evidence="19">
    <location>
        <begin position="1050"/>
        <end position="1068"/>
    </location>
</feature>
<evidence type="ECO:0000256" key="14">
    <source>
        <dbReference type="ARBA" id="ARBA00023136"/>
    </source>
</evidence>
<evidence type="ECO:0000256" key="18">
    <source>
        <dbReference type="ARBA" id="ARBA00048679"/>
    </source>
</evidence>
<evidence type="ECO:0000256" key="16">
    <source>
        <dbReference type="ARBA" id="ARBA00023180"/>
    </source>
</evidence>
<dbReference type="Gene3D" id="3.30.200.20">
    <property type="entry name" value="Phosphorylase Kinase, domain 1"/>
    <property type="match status" value="1"/>
</dbReference>
<evidence type="ECO:0000313" key="23">
    <source>
        <dbReference type="Proteomes" id="UP000235145"/>
    </source>
</evidence>
<feature type="domain" description="Protein kinase" evidence="21">
    <location>
        <begin position="744"/>
        <end position="1025"/>
    </location>
</feature>
<evidence type="ECO:0000256" key="9">
    <source>
        <dbReference type="ARBA" id="ARBA00022737"/>
    </source>
</evidence>
<keyword evidence="9" id="KW-0677">Repeat</keyword>
<dbReference type="GO" id="GO:0016020">
    <property type="term" value="C:membrane"/>
    <property type="evidence" value="ECO:0007669"/>
    <property type="project" value="UniProtKB-SubCell"/>
</dbReference>
<keyword evidence="5" id="KW-0433">Leucine-rich repeat</keyword>
<dbReference type="InterPro" id="IPR001245">
    <property type="entry name" value="Ser-Thr/Tyr_kinase_cat_dom"/>
</dbReference>
<evidence type="ECO:0000256" key="17">
    <source>
        <dbReference type="ARBA" id="ARBA00047899"/>
    </source>
</evidence>
<comment type="caution">
    <text evidence="22">The sequence shown here is derived from an EMBL/GenBank/DDBJ whole genome shotgun (WGS) entry which is preliminary data.</text>
</comment>
<accession>A0A9R1VIE5</accession>
<protein>
    <recommendedName>
        <fullName evidence="2">non-specific serine/threonine protein kinase</fullName>
        <ecNumber evidence="2">2.7.11.1</ecNumber>
    </recommendedName>
</protein>
<dbReference type="FunFam" id="1.10.510.10:FF:000044">
    <property type="entry name" value="Putative LRR receptor-like serine/threonine-protein kinase"/>
    <property type="match status" value="1"/>
</dbReference>
<keyword evidence="16" id="KW-0325">Glycoprotein</keyword>
<comment type="catalytic activity">
    <reaction evidence="18">
        <text>L-seryl-[protein] + ATP = O-phospho-L-seryl-[protein] + ADP + H(+)</text>
        <dbReference type="Rhea" id="RHEA:17989"/>
        <dbReference type="Rhea" id="RHEA-COMP:9863"/>
        <dbReference type="Rhea" id="RHEA-COMP:11604"/>
        <dbReference type="ChEBI" id="CHEBI:15378"/>
        <dbReference type="ChEBI" id="CHEBI:29999"/>
        <dbReference type="ChEBI" id="CHEBI:30616"/>
        <dbReference type="ChEBI" id="CHEBI:83421"/>
        <dbReference type="ChEBI" id="CHEBI:456216"/>
        <dbReference type="EC" id="2.7.11.1"/>
    </reaction>
</comment>
<keyword evidence="11" id="KW-0418">Kinase</keyword>
<dbReference type="Gene3D" id="1.10.510.10">
    <property type="entry name" value="Transferase(Phosphotransferase) domain 1"/>
    <property type="match status" value="1"/>
</dbReference>
<keyword evidence="3" id="KW-0723">Serine/threonine-protein kinase</keyword>
<dbReference type="Gene3D" id="3.80.10.10">
    <property type="entry name" value="Ribonuclease Inhibitor"/>
    <property type="match status" value="2"/>
</dbReference>
<dbReference type="InterPro" id="IPR011009">
    <property type="entry name" value="Kinase-like_dom_sf"/>
</dbReference>
<keyword evidence="13 20" id="KW-1133">Transmembrane helix</keyword>
<dbReference type="Proteomes" id="UP000235145">
    <property type="component" value="Unassembled WGS sequence"/>
</dbReference>
<comment type="subcellular location">
    <subcellularLocation>
        <location evidence="1">Membrane</location>
        <topology evidence="1">Single-pass type I membrane protein</topology>
    </subcellularLocation>
</comment>
<feature type="transmembrane region" description="Helical" evidence="20">
    <location>
        <begin position="684"/>
        <end position="708"/>
    </location>
</feature>
<evidence type="ECO:0000259" key="21">
    <source>
        <dbReference type="PROSITE" id="PS50011"/>
    </source>
</evidence>
<evidence type="ECO:0000256" key="8">
    <source>
        <dbReference type="ARBA" id="ARBA00022729"/>
    </source>
</evidence>
<dbReference type="SMART" id="SM00220">
    <property type="entry name" value="S_TKc"/>
    <property type="match status" value="1"/>
</dbReference>
<dbReference type="InterPro" id="IPR032675">
    <property type="entry name" value="LRR_dom_sf"/>
</dbReference>
<dbReference type="EMBL" id="NBSK02000005">
    <property type="protein sequence ID" value="KAJ0206911.1"/>
    <property type="molecule type" value="Genomic_DNA"/>
</dbReference>
<dbReference type="FunFam" id="3.80.10.10:FF:001022">
    <property type="entry name" value="Probable LRR receptor-like serine/threonine-protein kinase At1g53420"/>
    <property type="match status" value="1"/>
</dbReference>
<evidence type="ECO:0000256" key="7">
    <source>
        <dbReference type="ARBA" id="ARBA00022692"/>
    </source>
</evidence>
<evidence type="ECO:0000256" key="12">
    <source>
        <dbReference type="ARBA" id="ARBA00022840"/>
    </source>
</evidence>
<feature type="region of interest" description="Disordered" evidence="19">
    <location>
        <begin position="1050"/>
        <end position="1077"/>
    </location>
</feature>
<dbReference type="Gene3D" id="2.60.120.430">
    <property type="entry name" value="Galactose-binding lectin"/>
    <property type="match status" value="1"/>
</dbReference>
<evidence type="ECO:0000256" key="15">
    <source>
        <dbReference type="ARBA" id="ARBA00023170"/>
    </source>
</evidence>
<dbReference type="GO" id="GO:0004674">
    <property type="term" value="F:protein serine/threonine kinase activity"/>
    <property type="evidence" value="ECO:0007669"/>
    <property type="project" value="UniProtKB-KW"/>
</dbReference>
<dbReference type="InterPro" id="IPR001611">
    <property type="entry name" value="Leu-rich_rpt"/>
</dbReference>
<dbReference type="Pfam" id="PF07714">
    <property type="entry name" value="PK_Tyr_Ser-Thr"/>
    <property type="match status" value="1"/>
</dbReference>
<dbReference type="EC" id="2.7.11.1" evidence="2"/>
<keyword evidence="7 20" id="KW-0812">Transmembrane</keyword>
<dbReference type="FunFam" id="3.30.200.20:FF:000217">
    <property type="entry name" value="probable LRR receptor-like serine/threonine-protein kinase At1g53430"/>
    <property type="match status" value="1"/>
</dbReference>
<evidence type="ECO:0000256" key="4">
    <source>
        <dbReference type="ARBA" id="ARBA00022553"/>
    </source>
</evidence>
<organism evidence="22 23">
    <name type="scientific">Lactuca sativa</name>
    <name type="common">Garden lettuce</name>
    <dbReference type="NCBI Taxonomy" id="4236"/>
    <lineage>
        <taxon>Eukaryota</taxon>
        <taxon>Viridiplantae</taxon>
        <taxon>Streptophyta</taxon>
        <taxon>Embryophyta</taxon>
        <taxon>Tracheophyta</taxon>
        <taxon>Spermatophyta</taxon>
        <taxon>Magnoliopsida</taxon>
        <taxon>eudicotyledons</taxon>
        <taxon>Gunneridae</taxon>
        <taxon>Pentapetalae</taxon>
        <taxon>asterids</taxon>
        <taxon>campanulids</taxon>
        <taxon>Asterales</taxon>
        <taxon>Asteraceae</taxon>
        <taxon>Cichorioideae</taxon>
        <taxon>Cichorieae</taxon>
        <taxon>Lactucinae</taxon>
        <taxon>Lactuca</taxon>
    </lineage>
</organism>
<dbReference type="PANTHER" id="PTHR48006">
    <property type="entry name" value="LEUCINE-RICH REPEAT-CONTAINING PROTEIN DDB_G0281931-RELATED"/>
    <property type="match status" value="1"/>
</dbReference>
<gene>
    <name evidence="22" type="ORF">LSAT_V11C500274220</name>
</gene>
<dbReference type="GO" id="GO:0045088">
    <property type="term" value="P:regulation of innate immune response"/>
    <property type="evidence" value="ECO:0000318"/>
    <property type="project" value="GO_Central"/>
</dbReference>
<keyword evidence="4" id="KW-0597">Phosphoprotein</keyword>
<evidence type="ECO:0000256" key="3">
    <source>
        <dbReference type="ARBA" id="ARBA00022527"/>
    </source>
</evidence>
<name>A0A9R1VIE5_LACSA</name>
<keyword evidence="6" id="KW-0808">Transferase</keyword>
<evidence type="ECO:0000256" key="2">
    <source>
        <dbReference type="ARBA" id="ARBA00012513"/>
    </source>
</evidence>
<keyword evidence="23" id="KW-1185">Reference proteome</keyword>
<keyword evidence="10" id="KW-0547">Nucleotide-binding</keyword>
<comment type="catalytic activity">
    <reaction evidence="17">
        <text>L-threonyl-[protein] + ATP = O-phospho-L-threonyl-[protein] + ADP + H(+)</text>
        <dbReference type="Rhea" id="RHEA:46608"/>
        <dbReference type="Rhea" id="RHEA-COMP:11060"/>
        <dbReference type="Rhea" id="RHEA-COMP:11605"/>
        <dbReference type="ChEBI" id="CHEBI:15378"/>
        <dbReference type="ChEBI" id="CHEBI:30013"/>
        <dbReference type="ChEBI" id="CHEBI:30616"/>
        <dbReference type="ChEBI" id="CHEBI:61977"/>
        <dbReference type="ChEBI" id="CHEBI:456216"/>
        <dbReference type="EC" id="2.7.11.1"/>
    </reaction>
</comment>
<reference evidence="22 23" key="1">
    <citation type="journal article" date="2017" name="Nat. Commun.">
        <title>Genome assembly with in vitro proximity ligation data and whole-genome triplication in lettuce.</title>
        <authorList>
            <person name="Reyes-Chin-Wo S."/>
            <person name="Wang Z."/>
            <person name="Yang X."/>
            <person name="Kozik A."/>
            <person name="Arikit S."/>
            <person name="Song C."/>
            <person name="Xia L."/>
            <person name="Froenicke L."/>
            <person name="Lavelle D.O."/>
            <person name="Truco M.J."/>
            <person name="Xia R."/>
            <person name="Zhu S."/>
            <person name="Xu C."/>
            <person name="Xu H."/>
            <person name="Xu X."/>
            <person name="Cox K."/>
            <person name="Korf I."/>
            <person name="Meyers B.C."/>
            <person name="Michelmore R.W."/>
        </authorList>
    </citation>
    <scope>NUCLEOTIDE SEQUENCE [LARGE SCALE GENOMIC DNA]</scope>
    <source>
        <strain evidence="23">cv. Salinas</strain>
        <tissue evidence="22">Seedlings</tissue>
    </source>
</reference>
<dbReference type="SUPFAM" id="SSF56112">
    <property type="entry name" value="Protein kinase-like (PK-like)"/>
    <property type="match status" value="1"/>
</dbReference>
<dbReference type="PROSITE" id="PS50011">
    <property type="entry name" value="PROTEIN_KINASE_DOM"/>
    <property type="match status" value="1"/>
</dbReference>
<keyword evidence="8" id="KW-0732">Signal</keyword>
<evidence type="ECO:0000256" key="13">
    <source>
        <dbReference type="ARBA" id="ARBA00022989"/>
    </source>
</evidence>
<dbReference type="FunFam" id="2.60.120.430:FF:000004">
    <property type="entry name" value="Putative leucine-rich repeat receptor-like serine/threonine-protein kinase"/>
    <property type="match status" value="1"/>
</dbReference>
<dbReference type="InterPro" id="IPR008271">
    <property type="entry name" value="Ser/Thr_kinase_AS"/>
</dbReference>
<dbReference type="PROSITE" id="PS00108">
    <property type="entry name" value="PROTEIN_KINASE_ST"/>
    <property type="match status" value="1"/>
</dbReference>
<dbReference type="AlphaFoldDB" id="A0A9R1VIE5"/>
<evidence type="ECO:0000256" key="11">
    <source>
        <dbReference type="ARBA" id="ARBA00022777"/>
    </source>
</evidence>
<evidence type="ECO:0000256" key="19">
    <source>
        <dbReference type="SAM" id="MobiDB-lite"/>
    </source>
</evidence>
<keyword evidence="15" id="KW-0675">Receptor</keyword>
<keyword evidence="14 20" id="KW-0472">Membrane</keyword>
<dbReference type="PANTHER" id="PTHR48006:SF60">
    <property type="entry name" value="PROTEIN KINASE DOMAIN-CONTAINING PROTEIN"/>
    <property type="match status" value="1"/>
</dbReference>
<evidence type="ECO:0000256" key="20">
    <source>
        <dbReference type="SAM" id="Phobius"/>
    </source>
</evidence>
<dbReference type="SUPFAM" id="SSF52058">
    <property type="entry name" value="L domain-like"/>
    <property type="match status" value="1"/>
</dbReference>
<dbReference type="Pfam" id="PF00560">
    <property type="entry name" value="LRR_1"/>
    <property type="match status" value="4"/>
</dbReference>
<evidence type="ECO:0000313" key="22">
    <source>
        <dbReference type="EMBL" id="KAJ0206911.1"/>
    </source>
</evidence>
<keyword evidence="12" id="KW-0067">ATP-binding</keyword>
<proteinExistence type="predicted"/>
<sequence>MMDSSLRRPATATAGLKFLTVTLFLLPFLYDFRSDAQLLPAEEVEALQSIASSLQYNNWRVSSDSCSGGGGLNNTNSDNGQGLMRFGSNVTCSCNSTVCHITRIQLKGLNLTGVLPEEFANLTFLQEIDLSRNYINGTIPARFGQLRITILSLLGNRISGPIPREIGDISTLEELVLEDNLLSGQLPPSLGRLTRLRRILLSANNFTGTIPESYGNLTNLEDFRIDGSTLSGRIPSLIGNWTRLIRLDWQGTSMEGPIPSTISLLTNLQELRITDLTGPSTTFPNLQNLTRMVRLHLRNCLLTGSIPEYIVQMSGMKNLDLSFNRLTGIVPDSIGRLSFDSVFFNNNSLSGDIPGWAFAFNNRKMLVIPLPQSTLLHVFTYGYNIIKYFLSAVIYPTTILPSHNKGTVSHLACKFSFHLPNKNILFYLHLHFQSIHRNLVSALSPTEASNSDAAKHEFISQKFLVYDRRTYLQPKPQSTSHILISITIAGYELYINCGGTSLEFEGKEYEQDLTDERSYFNPAGERWAYSSNGVFMGNDNAPFVTRTNNVAGGDVYRSARLSPTSLRYYGLCLRTGSYKVRLHFAEIMYSDDMTFSSLGRRIFDVSIQGDLKLKDFNIMEAANGTGRGIYRDFDNIIVNNGSTIEIHLYWAGKGTTAIPDRGVYGPLISAITITPNFKVSTGGLSAGAIAGIVIGCCAFVLLILAVLWKLGYLGGDKEDKELRALELQTGYYSLRQIKAATHNFDSANKIGEGGFGPVYKGVLTDGSTIAVKQLSSKSKQGNREFVTEIGMISALQHPNLVKLYGCCIEGNQLLLIYEYLENNSLARALFGKEDQRLNLDWKTRQKICTQVAKGLAYLHEESRLKIVHRDIKATNVLLDKDLNAKISDFGLAKLDEGENTHISTRIAGTIGYMAPEYAMRGYLTDKADVYSFGIVALEIVSGKSNTNYRPKEEFVYLLDWAYVLQEQGNLLELVDPILGSHYSKKEAMRMLDVALLCTNPSPSLRPAMSAVVNMLDGKIPVQPSVVKRNGMDDAMRFRAFEIISQDSQTQTRSSIVSPESQLPRSTTIDDPWVDSSV</sequence>
<dbReference type="InterPro" id="IPR021720">
    <property type="entry name" value="Malectin_dom"/>
</dbReference>
<evidence type="ECO:0000256" key="1">
    <source>
        <dbReference type="ARBA" id="ARBA00004479"/>
    </source>
</evidence>
<dbReference type="GO" id="GO:0004672">
    <property type="term" value="F:protein kinase activity"/>
    <property type="evidence" value="ECO:0000318"/>
    <property type="project" value="GO_Central"/>
</dbReference>
<dbReference type="InterPro" id="IPR000719">
    <property type="entry name" value="Prot_kinase_dom"/>
</dbReference>
<evidence type="ECO:0000256" key="5">
    <source>
        <dbReference type="ARBA" id="ARBA00022614"/>
    </source>
</evidence>
<dbReference type="Pfam" id="PF11721">
    <property type="entry name" value="Malectin"/>
    <property type="match status" value="1"/>
</dbReference>
<dbReference type="GO" id="GO:0005524">
    <property type="term" value="F:ATP binding"/>
    <property type="evidence" value="ECO:0007669"/>
    <property type="project" value="UniProtKB-KW"/>
</dbReference>
<dbReference type="InterPro" id="IPR051824">
    <property type="entry name" value="LRR_Rcpt-Like_S/T_Kinase"/>
</dbReference>
<evidence type="ECO:0000256" key="6">
    <source>
        <dbReference type="ARBA" id="ARBA00022679"/>
    </source>
</evidence>
<dbReference type="CDD" id="cd14066">
    <property type="entry name" value="STKc_IRAK"/>
    <property type="match status" value="1"/>
</dbReference>
<evidence type="ECO:0000256" key="10">
    <source>
        <dbReference type="ARBA" id="ARBA00022741"/>
    </source>
</evidence>